<protein>
    <recommendedName>
        <fullName evidence="2">RNA helicase</fullName>
        <ecNumber evidence="2">3.6.4.13</ecNumber>
    </recommendedName>
</protein>
<dbReference type="InterPro" id="IPR007502">
    <property type="entry name" value="Helicase-assoc_dom"/>
</dbReference>
<dbReference type="CDD" id="cd18791">
    <property type="entry name" value="SF2_C_RHA"/>
    <property type="match status" value="1"/>
</dbReference>
<dbReference type="GO" id="GO:0000462">
    <property type="term" value="P:maturation of SSU-rRNA from tricistronic rRNA transcript (SSU-rRNA, 5.8S rRNA, LSU-rRNA)"/>
    <property type="evidence" value="ECO:0007669"/>
    <property type="project" value="TreeGrafter"/>
</dbReference>
<evidence type="ECO:0000259" key="9">
    <source>
        <dbReference type="PROSITE" id="PS51192"/>
    </source>
</evidence>
<name>A0A024UCN2_9STRA</name>
<evidence type="ECO:0000256" key="1">
    <source>
        <dbReference type="ARBA" id="ARBA00008792"/>
    </source>
</evidence>
<dbReference type="GO" id="GO:0005730">
    <property type="term" value="C:nucleolus"/>
    <property type="evidence" value="ECO:0007669"/>
    <property type="project" value="TreeGrafter"/>
</dbReference>
<dbReference type="PROSITE" id="PS51194">
    <property type="entry name" value="HELICASE_CTER"/>
    <property type="match status" value="1"/>
</dbReference>
<reference evidence="11" key="1">
    <citation type="submission" date="2013-12" db="EMBL/GenBank/DDBJ databases">
        <title>The Genome Sequence of Aphanomyces invadans NJM9701.</title>
        <authorList>
            <consortium name="The Broad Institute Genomics Platform"/>
            <person name="Russ C."/>
            <person name="Tyler B."/>
            <person name="van West P."/>
            <person name="Dieguez-Uribeondo J."/>
            <person name="Young S.K."/>
            <person name="Zeng Q."/>
            <person name="Gargeya S."/>
            <person name="Fitzgerald M."/>
            <person name="Abouelleil A."/>
            <person name="Alvarado L."/>
            <person name="Chapman S.B."/>
            <person name="Gainer-Dewar J."/>
            <person name="Goldberg J."/>
            <person name="Griggs A."/>
            <person name="Gujja S."/>
            <person name="Hansen M."/>
            <person name="Howarth C."/>
            <person name="Imamovic A."/>
            <person name="Ireland A."/>
            <person name="Larimer J."/>
            <person name="McCowan C."/>
            <person name="Murphy C."/>
            <person name="Pearson M."/>
            <person name="Poon T.W."/>
            <person name="Priest M."/>
            <person name="Roberts A."/>
            <person name="Saif S."/>
            <person name="Shea T."/>
            <person name="Sykes S."/>
            <person name="Wortman J."/>
            <person name="Nusbaum C."/>
            <person name="Birren B."/>
        </authorList>
    </citation>
    <scope>NUCLEOTIDE SEQUENCE [LARGE SCALE GENOMIC DNA]</scope>
    <source>
        <strain evidence="11">NJM9701</strain>
    </source>
</reference>
<dbReference type="Pfam" id="PF00270">
    <property type="entry name" value="DEAD"/>
    <property type="match status" value="1"/>
</dbReference>
<evidence type="ECO:0000256" key="5">
    <source>
        <dbReference type="ARBA" id="ARBA00022806"/>
    </source>
</evidence>
<feature type="region of interest" description="Disordered" evidence="8">
    <location>
        <begin position="159"/>
        <end position="181"/>
    </location>
</feature>
<dbReference type="RefSeq" id="XP_008866975.1">
    <property type="nucleotide sequence ID" value="XM_008868753.1"/>
</dbReference>
<dbReference type="InterPro" id="IPR011545">
    <property type="entry name" value="DEAD/DEAH_box_helicase_dom"/>
</dbReference>
<feature type="domain" description="Helicase C-terminal" evidence="10">
    <location>
        <begin position="658"/>
        <end position="831"/>
    </location>
</feature>
<keyword evidence="6" id="KW-0067">ATP-binding</keyword>
<feature type="compositionally biased region" description="Acidic residues" evidence="8">
    <location>
        <begin position="651"/>
        <end position="660"/>
    </location>
</feature>
<dbReference type="GO" id="GO:0003723">
    <property type="term" value="F:RNA binding"/>
    <property type="evidence" value="ECO:0007669"/>
    <property type="project" value="TreeGrafter"/>
</dbReference>
<dbReference type="InterPro" id="IPR007235">
    <property type="entry name" value="Glyco_trans_28_C"/>
</dbReference>
<dbReference type="Pfam" id="PF07717">
    <property type="entry name" value="OB_NTP_bind"/>
    <property type="match status" value="1"/>
</dbReference>
<dbReference type="SMART" id="SM00490">
    <property type="entry name" value="HELICc"/>
    <property type="match status" value="1"/>
</dbReference>
<dbReference type="EMBL" id="KI913958">
    <property type="protein sequence ID" value="ETW04019.1"/>
    <property type="molecule type" value="Genomic_DNA"/>
</dbReference>
<feature type="region of interest" description="Disordered" evidence="8">
    <location>
        <begin position="641"/>
        <end position="660"/>
    </location>
</feature>
<dbReference type="STRING" id="157072.A0A024UCN2"/>
<dbReference type="InterPro" id="IPR056371">
    <property type="entry name" value="DHX37-like_C"/>
</dbReference>
<evidence type="ECO:0000256" key="4">
    <source>
        <dbReference type="ARBA" id="ARBA00022801"/>
    </source>
</evidence>
<dbReference type="PROSITE" id="PS00690">
    <property type="entry name" value="DEAH_ATP_HELICASE"/>
    <property type="match status" value="1"/>
</dbReference>
<dbReference type="Pfam" id="PF00271">
    <property type="entry name" value="Helicase_C"/>
    <property type="match status" value="1"/>
</dbReference>
<dbReference type="GeneID" id="20081466"/>
<dbReference type="Pfam" id="PF23362">
    <property type="entry name" value="DHX37_C"/>
    <property type="match status" value="1"/>
</dbReference>
<keyword evidence="4" id="KW-0378">Hydrolase</keyword>
<dbReference type="eggNOG" id="KOG0926">
    <property type="taxonomic scope" value="Eukaryota"/>
</dbReference>
<dbReference type="InterPro" id="IPR003593">
    <property type="entry name" value="AAA+_ATPase"/>
</dbReference>
<keyword evidence="3" id="KW-0547">Nucleotide-binding</keyword>
<dbReference type="Pfam" id="PF04101">
    <property type="entry name" value="Glyco_tran_28_C"/>
    <property type="match status" value="1"/>
</dbReference>
<dbReference type="SUPFAM" id="SSF52540">
    <property type="entry name" value="P-loop containing nucleoside triphosphate hydrolases"/>
    <property type="match status" value="1"/>
</dbReference>
<dbReference type="EC" id="3.6.4.13" evidence="2"/>
<gene>
    <name evidence="11" type="ORF">H310_04416</name>
</gene>
<dbReference type="Gene3D" id="3.40.50.300">
    <property type="entry name" value="P-loop containing nucleotide triphosphate hydrolases"/>
    <property type="match status" value="2"/>
</dbReference>
<dbReference type="InterPro" id="IPR027417">
    <property type="entry name" value="P-loop_NTPase"/>
</dbReference>
<proteinExistence type="inferred from homology"/>
<dbReference type="SUPFAM" id="SSF53756">
    <property type="entry name" value="UDP-Glycosyltransferase/glycogen phosphorylase"/>
    <property type="match status" value="1"/>
</dbReference>
<dbReference type="CDD" id="cd17982">
    <property type="entry name" value="DEXHc_DHX37"/>
    <property type="match status" value="1"/>
</dbReference>
<dbReference type="GO" id="GO:0016758">
    <property type="term" value="F:hexosyltransferase activity"/>
    <property type="evidence" value="ECO:0007669"/>
    <property type="project" value="InterPro"/>
</dbReference>
<dbReference type="InterPro" id="IPR001650">
    <property type="entry name" value="Helicase_C-like"/>
</dbReference>
<dbReference type="OrthoDB" id="10253254at2759"/>
<evidence type="ECO:0000256" key="2">
    <source>
        <dbReference type="ARBA" id="ARBA00012552"/>
    </source>
</evidence>
<dbReference type="InterPro" id="IPR011709">
    <property type="entry name" value="DEAD-box_helicase_OB_fold"/>
</dbReference>
<dbReference type="PROSITE" id="PS51192">
    <property type="entry name" value="HELICASE_ATP_BIND_1"/>
    <property type="match status" value="1"/>
</dbReference>
<dbReference type="GO" id="GO:0005524">
    <property type="term" value="F:ATP binding"/>
    <property type="evidence" value="ECO:0007669"/>
    <property type="project" value="UniProtKB-KW"/>
</dbReference>
<accession>A0A024UCN2</accession>
<dbReference type="eggNOG" id="KOG3349">
    <property type="taxonomic scope" value="Eukaryota"/>
</dbReference>
<comment type="catalytic activity">
    <reaction evidence="7">
        <text>ATP + H2O = ADP + phosphate + H(+)</text>
        <dbReference type="Rhea" id="RHEA:13065"/>
        <dbReference type="ChEBI" id="CHEBI:15377"/>
        <dbReference type="ChEBI" id="CHEBI:15378"/>
        <dbReference type="ChEBI" id="CHEBI:30616"/>
        <dbReference type="ChEBI" id="CHEBI:43474"/>
        <dbReference type="ChEBI" id="CHEBI:456216"/>
        <dbReference type="EC" id="3.6.4.13"/>
    </reaction>
</comment>
<evidence type="ECO:0000256" key="6">
    <source>
        <dbReference type="ARBA" id="ARBA00022840"/>
    </source>
</evidence>
<dbReference type="GO" id="GO:0016787">
    <property type="term" value="F:hydrolase activity"/>
    <property type="evidence" value="ECO:0007669"/>
    <property type="project" value="UniProtKB-KW"/>
</dbReference>
<dbReference type="InterPro" id="IPR014001">
    <property type="entry name" value="Helicase_ATP-bd"/>
</dbReference>
<dbReference type="VEuPathDB" id="FungiDB:H310_04416"/>
<dbReference type="PANTHER" id="PTHR18934:SF99">
    <property type="entry name" value="ATP-DEPENDENT RNA HELICASE DHX37-RELATED"/>
    <property type="match status" value="1"/>
</dbReference>
<keyword evidence="5" id="KW-0347">Helicase</keyword>
<organism evidence="11">
    <name type="scientific">Aphanomyces invadans</name>
    <dbReference type="NCBI Taxonomy" id="157072"/>
    <lineage>
        <taxon>Eukaryota</taxon>
        <taxon>Sar</taxon>
        <taxon>Stramenopiles</taxon>
        <taxon>Oomycota</taxon>
        <taxon>Saprolegniomycetes</taxon>
        <taxon>Saprolegniales</taxon>
        <taxon>Verrucalvaceae</taxon>
        <taxon>Aphanomyces</taxon>
    </lineage>
</organism>
<dbReference type="SMART" id="SM00847">
    <property type="entry name" value="HA2"/>
    <property type="match status" value="1"/>
</dbReference>
<evidence type="ECO:0000313" key="11">
    <source>
        <dbReference type="EMBL" id="ETW04019.1"/>
    </source>
</evidence>
<dbReference type="PANTHER" id="PTHR18934">
    <property type="entry name" value="ATP-DEPENDENT RNA HELICASE"/>
    <property type="match status" value="1"/>
</dbReference>
<feature type="region of interest" description="Disordered" evidence="8">
    <location>
        <begin position="58"/>
        <end position="84"/>
    </location>
</feature>
<dbReference type="Gene3D" id="3.40.50.2000">
    <property type="entry name" value="Glycogen Phosphorylase B"/>
    <property type="match status" value="1"/>
</dbReference>
<evidence type="ECO:0000256" key="8">
    <source>
        <dbReference type="SAM" id="MobiDB-lite"/>
    </source>
</evidence>
<feature type="domain" description="Helicase ATP-binding" evidence="9">
    <location>
        <begin position="361"/>
        <end position="557"/>
    </location>
</feature>
<evidence type="ECO:0000256" key="3">
    <source>
        <dbReference type="ARBA" id="ARBA00022741"/>
    </source>
</evidence>
<dbReference type="Gene3D" id="1.20.120.1080">
    <property type="match status" value="1"/>
</dbReference>
<dbReference type="InterPro" id="IPR002464">
    <property type="entry name" value="DNA/RNA_helicase_DEAH_CS"/>
</dbReference>
<feature type="region of interest" description="Disordered" evidence="8">
    <location>
        <begin position="666"/>
        <end position="689"/>
    </location>
</feature>
<dbReference type="FunFam" id="3.40.50.300:FF:000637">
    <property type="entry name" value="ATP-dependent RNA helicase DHX37/DHR1"/>
    <property type="match status" value="1"/>
</dbReference>
<sequence length="1470" mass="162524">MVSQNNVKDHHTLKMADTTAAATTTPATDEEPTGLLSKELMEELGGNEDDLLTVRKKKVKGQAKPPSEEVMKAATKLSNSKRKKLAQLEARKAKEARRDEVFQSLESKKLSQEHLNLMYSTARLGHKETLKERLKRSMNQEKAGLTLTDSAREELYPDLGERKGDDVPDLGPVDNSTGGVDAPVVKSAVVPTLRNDVISPSADSTSKKAKKKKVVLSTAAAPAKSSLFSPASAELRAPAAPSTDENDASSTKPAVIDEKVSSESAMMAKLLALRAKNEAKRRLKAEGGNPAAPVRAVVDKYDALPKYTPQALHLHTTHEMLALAKTVAPLQLQQKVVVHRLDAIQLGRMQLPVCNAEQEIMEAIQNNSVVILCGETGSGKTTQVPQFLYEAGYGTDGMHPGMIGVTQPRRVAAVSTAQRVATELNVDFGQRGAVGYQIRYDNEHVGDATRIKFMTDGILLKEIQQDFLLKKYSIILLDEAHERNVNTDILIGLLSRVAPFRAQMAIEEREHFDSLSLADQASAPPPIQPLKLVIMSATLRVEDFTQNKTLFPTPPPVIKVEARQYPVTVHFNKHTELHDYVQAAYQKVAKIHRRLPEGAILVFLTGQREILQLVRQLRRTMGSSQRKKLVQASTHRRNSVQNEAWYIREHDDDDDEADLDDADVYGDEEEVDDDKSDDGDRDGDLDGDANAIDEADDLFPFVHVLPLYSMLANDDQMKVFEAPPPKHRLVIVATNVAETSLTIPGVRYVVDAGRTKERVFDLKSGISQFQVQWISKASADQRAGRAGRTGPGHCYRLYSSAVFDNEFKTFSPPQILCQPIEDVVLQMKAMGIENILQFPFPTPPEAIALHAAVTTLLHLGALDRTTNSITGLGKTLAGFPVAPRFAKMLLLAQQVGCLEYAIAVVASLSGQSPFILERERKETQKFQKEDATNDTLPTDASTAADTETRIDAWTEELQEAEAMKRHTQWIDNDSDVLSMLRAAGAYAYSGGSTSFCAENHLHEKIMEQMLKLRGQLTTIVNKLVGATALTLRPNMPPPSDDDQDLLRQIIAAGFVDQVARRVPAGTITSGSKIERNCAYMSCNDVVTEPLYIHPHSHLFTTDPSKLPPYVVYTNVVRTSRAYMKTVTAVEPDWLFSVAANTPLCETSDPLAAPPPKYNAALDRVECYVKPMYGSHKWELPAALVEYPDGPVKLRWFGRFLLDGLVVPSLKPFLANKLREPSLSLIKKKFDVKIQVLVSALERAKVSSRRALVAQWQRNPKFLHDELLSWVQDNHKAALKAQWKAIIAFFSTGDVPPTTMPKKMVFVTVGTTCFDEMIAAVDTDEVHAILKQKGYDEILFQIGRGTHEPRVIANDTFTTSFYRFNPAYKDDIRRASLVLSHAGAGSIMDTLVERKHLIVIPNTQLMDNHQEELAGALAERHHLVATTCSLLASTLASVDLKTLVPYPEVDEEAFPSLVDCIVMSGRSIKHA</sequence>
<dbReference type="SMART" id="SM00382">
    <property type="entry name" value="AAA"/>
    <property type="match status" value="1"/>
</dbReference>
<evidence type="ECO:0000256" key="7">
    <source>
        <dbReference type="ARBA" id="ARBA00047984"/>
    </source>
</evidence>
<feature type="region of interest" description="Disordered" evidence="8">
    <location>
        <begin position="231"/>
        <end position="255"/>
    </location>
</feature>
<dbReference type="GO" id="GO:0003724">
    <property type="term" value="F:RNA helicase activity"/>
    <property type="evidence" value="ECO:0007669"/>
    <property type="project" value="UniProtKB-EC"/>
</dbReference>
<feature type="region of interest" description="Disordered" evidence="8">
    <location>
        <begin position="1"/>
        <end position="34"/>
    </location>
</feature>
<feature type="compositionally biased region" description="Low complexity" evidence="8">
    <location>
        <begin position="16"/>
        <end position="27"/>
    </location>
</feature>
<evidence type="ECO:0000259" key="10">
    <source>
        <dbReference type="PROSITE" id="PS51194"/>
    </source>
</evidence>
<comment type="similarity">
    <text evidence="1">Belongs to the DEAD box helicase family. DEAH subfamily.</text>
</comment>
<dbReference type="Pfam" id="PF21010">
    <property type="entry name" value="HA2_C"/>
    <property type="match status" value="1"/>
</dbReference>
<dbReference type="SMART" id="SM00487">
    <property type="entry name" value="DEXDc"/>
    <property type="match status" value="1"/>
</dbReference>